<evidence type="ECO:0000256" key="4">
    <source>
        <dbReference type="PROSITE-ProRule" id="PRU01161"/>
    </source>
</evidence>
<dbReference type="EMBL" id="JAQMWT010000314">
    <property type="protein sequence ID" value="KAJ8605656.1"/>
    <property type="molecule type" value="Genomic_DNA"/>
</dbReference>
<dbReference type="AlphaFoldDB" id="A0AAD7UGP4"/>
<dbReference type="SUPFAM" id="SSF52151">
    <property type="entry name" value="FabD/lysophospholipase-like"/>
    <property type="match status" value="1"/>
</dbReference>
<dbReference type="InterPro" id="IPR002641">
    <property type="entry name" value="PNPLA_dom"/>
</dbReference>
<keyword evidence="2 4" id="KW-0442">Lipid degradation</keyword>
<dbReference type="GO" id="GO:0006631">
    <property type="term" value="P:fatty acid metabolic process"/>
    <property type="evidence" value="ECO:0007669"/>
    <property type="project" value="TreeGrafter"/>
</dbReference>
<proteinExistence type="predicted"/>
<evidence type="ECO:0000256" key="1">
    <source>
        <dbReference type="ARBA" id="ARBA00022801"/>
    </source>
</evidence>
<evidence type="ECO:0000313" key="6">
    <source>
        <dbReference type="EMBL" id="KAJ8605656.1"/>
    </source>
</evidence>
<dbReference type="GO" id="GO:0004620">
    <property type="term" value="F:phospholipase activity"/>
    <property type="evidence" value="ECO:0007669"/>
    <property type="project" value="TreeGrafter"/>
</dbReference>
<dbReference type="PANTHER" id="PTHR24185">
    <property type="entry name" value="CALCIUM-INDEPENDENT PHOSPHOLIPASE A2-GAMMA"/>
    <property type="match status" value="1"/>
</dbReference>
<dbReference type="Proteomes" id="UP001230188">
    <property type="component" value="Unassembled WGS sequence"/>
</dbReference>
<feature type="short sequence motif" description="GXSXG" evidence="4">
    <location>
        <begin position="47"/>
        <end position="51"/>
    </location>
</feature>
<reference evidence="6" key="1">
    <citation type="submission" date="2023-01" db="EMBL/GenBank/DDBJ databases">
        <title>Metagenome sequencing of chrysophaentin producing Chrysophaeum taylorii.</title>
        <authorList>
            <person name="Davison J."/>
            <person name="Bewley C."/>
        </authorList>
    </citation>
    <scope>NUCLEOTIDE SEQUENCE</scope>
    <source>
        <strain evidence="6">NIES-1699</strain>
    </source>
</reference>
<dbReference type="Gene3D" id="3.40.1090.10">
    <property type="entry name" value="Cytosolic phospholipase A2 catalytic domain"/>
    <property type="match status" value="1"/>
</dbReference>
<feature type="domain" description="PNPLA" evidence="5">
    <location>
        <begin position="12"/>
        <end position="195"/>
    </location>
</feature>
<feature type="short sequence motif" description="GXGXXG" evidence="4">
    <location>
        <begin position="16"/>
        <end position="21"/>
    </location>
</feature>
<protein>
    <recommendedName>
        <fullName evidence="5">PNPLA domain-containing protein</fullName>
    </recommendedName>
</protein>
<organism evidence="6 7">
    <name type="scientific">Chrysophaeum taylorii</name>
    <dbReference type="NCBI Taxonomy" id="2483200"/>
    <lineage>
        <taxon>Eukaryota</taxon>
        <taxon>Sar</taxon>
        <taxon>Stramenopiles</taxon>
        <taxon>Ochrophyta</taxon>
        <taxon>Pelagophyceae</taxon>
        <taxon>Pelagomonadales</taxon>
        <taxon>Pelagomonadaceae</taxon>
        <taxon>Chrysophaeum</taxon>
    </lineage>
</organism>
<dbReference type="GO" id="GO:0016042">
    <property type="term" value="P:lipid catabolic process"/>
    <property type="evidence" value="ECO:0007669"/>
    <property type="project" value="UniProtKB-UniRule"/>
</dbReference>
<sequence length="343" mass="36498">MASREKDGLRVLCLDGGGVKGLATLQVLKKLEEIHGPLHEIFDVIAGTSTGSLIAAGIAARRLSCADMEAMYEALIPAVFTTGFASKLARAVDKGEFQDSTAVEAALQNEFGECGSLASLGTKPALLVIASKRTDEDSGYAPRVFSSYDKACDVPVWQALRCSTAANFYFQPFQIGDTHYRDGGLVANNPTKEVLRLLLDRDAAATPKIAALVSLGTGSVAAEPAPQPAPRSRPRCTFVATASEATADWSRTTSEHARALAVAASSLPYPGLDVDATHQDVIHLISVLHPTIIAPSRYIRLQPRLDFTVKLDDASRAALDHLIQAGATFADEVLEDLEDIPLS</sequence>
<feature type="short sequence motif" description="DGA/G" evidence="4">
    <location>
        <begin position="182"/>
        <end position="184"/>
    </location>
</feature>
<keyword evidence="3 4" id="KW-0443">Lipid metabolism</keyword>
<dbReference type="PROSITE" id="PS51635">
    <property type="entry name" value="PNPLA"/>
    <property type="match status" value="1"/>
</dbReference>
<comment type="caution">
    <text evidence="6">The sequence shown here is derived from an EMBL/GenBank/DDBJ whole genome shotgun (WGS) entry which is preliminary data.</text>
</comment>
<feature type="active site" description="Proton acceptor" evidence="4">
    <location>
        <position position="182"/>
    </location>
</feature>
<name>A0AAD7UGP4_9STRA</name>
<dbReference type="Pfam" id="PF01734">
    <property type="entry name" value="Patatin"/>
    <property type="match status" value="1"/>
</dbReference>
<evidence type="ECO:0000313" key="7">
    <source>
        <dbReference type="Proteomes" id="UP001230188"/>
    </source>
</evidence>
<dbReference type="GO" id="GO:0016020">
    <property type="term" value="C:membrane"/>
    <property type="evidence" value="ECO:0007669"/>
    <property type="project" value="TreeGrafter"/>
</dbReference>
<evidence type="ECO:0000256" key="3">
    <source>
        <dbReference type="ARBA" id="ARBA00023098"/>
    </source>
</evidence>
<feature type="active site" description="Nucleophile" evidence="4">
    <location>
        <position position="49"/>
    </location>
</feature>
<evidence type="ECO:0000256" key="2">
    <source>
        <dbReference type="ARBA" id="ARBA00022963"/>
    </source>
</evidence>
<evidence type="ECO:0000259" key="5">
    <source>
        <dbReference type="PROSITE" id="PS51635"/>
    </source>
</evidence>
<gene>
    <name evidence="6" type="ORF">CTAYLR_000165</name>
</gene>
<dbReference type="PANTHER" id="PTHR24185:SF1">
    <property type="entry name" value="CALCIUM-INDEPENDENT PHOSPHOLIPASE A2-GAMMA"/>
    <property type="match status" value="1"/>
</dbReference>
<keyword evidence="1 4" id="KW-0378">Hydrolase</keyword>
<accession>A0AAD7UGP4</accession>
<keyword evidence="7" id="KW-1185">Reference proteome</keyword>
<dbReference type="InterPro" id="IPR016035">
    <property type="entry name" value="Acyl_Trfase/lysoPLipase"/>
</dbReference>